<dbReference type="Pfam" id="PF08212">
    <property type="entry name" value="Lipocalin_2"/>
    <property type="match status" value="1"/>
</dbReference>
<gene>
    <name evidence="12" type="ORF">g.54332</name>
</gene>
<dbReference type="InterPro" id="IPR000566">
    <property type="entry name" value="Lipocln_cytosolic_FA-bd_dom"/>
</dbReference>
<evidence type="ECO:0000256" key="9">
    <source>
        <dbReference type="ARBA" id="ARBA00023180"/>
    </source>
</evidence>
<dbReference type="AlphaFoldDB" id="A0A1B6LVL6"/>
<dbReference type="PIRSF" id="PIRSF036893">
    <property type="entry name" value="Lipocalin_ApoD"/>
    <property type="match status" value="1"/>
</dbReference>
<feature type="chain" id="PRO_5008587759" description="Apolipoprotein D" evidence="10">
    <location>
        <begin position="22"/>
        <end position="200"/>
    </location>
</feature>
<feature type="non-terminal residue" evidence="12">
    <location>
        <position position="1"/>
    </location>
</feature>
<evidence type="ECO:0000256" key="7">
    <source>
        <dbReference type="ARBA" id="ARBA00023121"/>
    </source>
</evidence>
<feature type="domain" description="Lipocalin/cytosolic fatty-acid binding" evidence="11">
    <location>
        <begin position="39"/>
        <end position="190"/>
    </location>
</feature>
<keyword evidence="8" id="KW-1015">Disulfide bond</keyword>
<reference evidence="12" key="1">
    <citation type="submission" date="2015-11" db="EMBL/GenBank/DDBJ databases">
        <title>De novo transcriptome assembly of four potential Pierce s Disease insect vectors from Arizona vineyards.</title>
        <authorList>
            <person name="Tassone E.E."/>
        </authorList>
    </citation>
    <scope>NUCLEOTIDE SEQUENCE</scope>
</reference>
<evidence type="ECO:0000256" key="5">
    <source>
        <dbReference type="ARBA" id="ARBA00022525"/>
    </source>
</evidence>
<evidence type="ECO:0000256" key="4">
    <source>
        <dbReference type="ARBA" id="ARBA00022448"/>
    </source>
</evidence>
<evidence type="ECO:0000256" key="3">
    <source>
        <dbReference type="ARBA" id="ARBA00019890"/>
    </source>
</evidence>
<dbReference type="PANTHER" id="PTHR10612">
    <property type="entry name" value="APOLIPOPROTEIN D"/>
    <property type="match status" value="1"/>
</dbReference>
<evidence type="ECO:0000259" key="11">
    <source>
        <dbReference type="Pfam" id="PF08212"/>
    </source>
</evidence>
<sequence>YSRAMFVVLIVLWTCLQTGLSQFVGRGGCPKLDVKHPFDPRKYMGCWYQQESFGTELFQGVGKCVRATYSLRSTGIVDVYNTQEAVSSTGQPRSINGTAGLKDPVKNEGKLVVTFSVPVVGKVKSDYWVLDTDYNNYALVFSCFGIGNLAHTEAGWILTRHRNSSEETENKVNDALKRAGIPRNRFKKTDQENCESKGCN</sequence>
<organism evidence="12">
    <name type="scientific">Graphocephala atropunctata</name>
    <dbReference type="NCBI Taxonomy" id="36148"/>
    <lineage>
        <taxon>Eukaryota</taxon>
        <taxon>Metazoa</taxon>
        <taxon>Ecdysozoa</taxon>
        <taxon>Arthropoda</taxon>
        <taxon>Hexapoda</taxon>
        <taxon>Insecta</taxon>
        <taxon>Pterygota</taxon>
        <taxon>Neoptera</taxon>
        <taxon>Paraneoptera</taxon>
        <taxon>Hemiptera</taxon>
        <taxon>Auchenorrhyncha</taxon>
        <taxon>Membracoidea</taxon>
        <taxon>Cicadellidae</taxon>
        <taxon>Cicadellinae</taxon>
        <taxon>Cicadellini</taxon>
        <taxon>Graphocephala</taxon>
    </lineage>
</organism>
<evidence type="ECO:0000256" key="1">
    <source>
        <dbReference type="ARBA" id="ARBA00004613"/>
    </source>
</evidence>
<keyword evidence="9" id="KW-0325">Glycoprotein</keyword>
<evidence type="ECO:0000313" key="12">
    <source>
        <dbReference type="EMBL" id="JAT27704.1"/>
    </source>
</evidence>
<keyword evidence="6 10" id="KW-0732">Signal</keyword>
<dbReference type="InterPro" id="IPR003057">
    <property type="entry name" value="Invtbrt_color"/>
</dbReference>
<dbReference type="InterPro" id="IPR022271">
    <property type="entry name" value="Lipocalin_ApoD"/>
</dbReference>
<protein>
    <recommendedName>
        <fullName evidence="3">Apolipoprotein D</fullName>
    </recommendedName>
</protein>
<dbReference type="GO" id="GO:0005737">
    <property type="term" value="C:cytoplasm"/>
    <property type="evidence" value="ECO:0007669"/>
    <property type="project" value="TreeGrafter"/>
</dbReference>
<keyword evidence="7" id="KW-0446">Lipid-binding</keyword>
<keyword evidence="5" id="KW-0964">Secreted</keyword>
<dbReference type="GO" id="GO:0031409">
    <property type="term" value="F:pigment binding"/>
    <property type="evidence" value="ECO:0007669"/>
    <property type="project" value="InterPro"/>
</dbReference>
<accession>A0A1B6LVL6</accession>
<dbReference type="GO" id="GO:0006629">
    <property type="term" value="P:lipid metabolic process"/>
    <property type="evidence" value="ECO:0007669"/>
    <property type="project" value="TreeGrafter"/>
</dbReference>
<evidence type="ECO:0000256" key="2">
    <source>
        <dbReference type="ARBA" id="ARBA00006889"/>
    </source>
</evidence>
<comment type="similarity">
    <text evidence="2">Belongs to the calycin superfamily. Lipocalin family.</text>
</comment>
<name>A0A1B6LVL6_9HEMI</name>
<evidence type="ECO:0000256" key="8">
    <source>
        <dbReference type="ARBA" id="ARBA00023157"/>
    </source>
</evidence>
<dbReference type="SUPFAM" id="SSF50814">
    <property type="entry name" value="Lipocalins"/>
    <property type="match status" value="1"/>
</dbReference>
<proteinExistence type="inferred from homology"/>
<evidence type="ECO:0000256" key="10">
    <source>
        <dbReference type="SAM" id="SignalP"/>
    </source>
</evidence>
<dbReference type="GO" id="GO:0000302">
    <property type="term" value="P:response to reactive oxygen species"/>
    <property type="evidence" value="ECO:0007669"/>
    <property type="project" value="TreeGrafter"/>
</dbReference>
<dbReference type="PANTHER" id="PTHR10612:SF34">
    <property type="entry name" value="APOLIPOPROTEIN D"/>
    <property type="match status" value="1"/>
</dbReference>
<comment type="subcellular location">
    <subcellularLocation>
        <location evidence="1">Secreted</location>
    </subcellularLocation>
</comment>
<evidence type="ECO:0000256" key="6">
    <source>
        <dbReference type="ARBA" id="ARBA00022729"/>
    </source>
</evidence>
<dbReference type="GO" id="GO:0005576">
    <property type="term" value="C:extracellular region"/>
    <property type="evidence" value="ECO:0007669"/>
    <property type="project" value="UniProtKB-SubCell"/>
</dbReference>
<dbReference type="Gene3D" id="2.40.128.20">
    <property type="match status" value="1"/>
</dbReference>
<feature type="signal peptide" evidence="10">
    <location>
        <begin position="1"/>
        <end position="21"/>
    </location>
</feature>
<dbReference type="GO" id="GO:0008289">
    <property type="term" value="F:lipid binding"/>
    <property type="evidence" value="ECO:0007669"/>
    <property type="project" value="UniProtKB-KW"/>
</dbReference>
<dbReference type="FunFam" id="2.40.128.20:FF:000003">
    <property type="entry name" value="Apolipoprotein D"/>
    <property type="match status" value="1"/>
</dbReference>
<dbReference type="PRINTS" id="PR01273">
    <property type="entry name" value="INVTBRTCOLOR"/>
</dbReference>
<dbReference type="EMBL" id="GEBQ01012273">
    <property type="protein sequence ID" value="JAT27704.1"/>
    <property type="molecule type" value="Transcribed_RNA"/>
</dbReference>
<dbReference type="InterPro" id="IPR012674">
    <property type="entry name" value="Calycin"/>
</dbReference>
<keyword evidence="4" id="KW-0813">Transport</keyword>